<comment type="catalytic activity">
    <reaction evidence="5">
        <text>UDP-N-acetyl-alpha-D-mannosamine + N-acetyl-alpha-D-glucosaminyl-di-trans,octa-cis-undecaprenyl diphosphate = N-acetyl-beta-D-mannosaminyl-(1-&gt;4)-N-acetyl-alpha-D-glucosaminyl di-trans,octa-cis-undecaprenyl diphosphate + UDP + H(+)</text>
        <dbReference type="Rhea" id="RHEA:16053"/>
        <dbReference type="ChEBI" id="CHEBI:15378"/>
        <dbReference type="ChEBI" id="CHEBI:58223"/>
        <dbReference type="ChEBI" id="CHEBI:62959"/>
        <dbReference type="ChEBI" id="CHEBI:68623"/>
        <dbReference type="ChEBI" id="CHEBI:132210"/>
        <dbReference type="EC" id="2.4.1.187"/>
    </reaction>
</comment>
<comment type="similarity">
    <text evidence="5">Belongs to the glycosyltransferase 26 family. TagA/TarA subfamily.</text>
</comment>
<evidence type="ECO:0000313" key="7">
    <source>
        <dbReference type="Proteomes" id="UP000595691"/>
    </source>
</evidence>
<evidence type="ECO:0000256" key="3">
    <source>
        <dbReference type="ARBA" id="ARBA00022944"/>
    </source>
</evidence>
<keyword evidence="7" id="KW-1185">Reference proteome</keyword>
<dbReference type="EC" id="2.4.1.187" evidence="5"/>
<proteinExistence type="inferred from homology"/>
<keyword evidence="3 5" id="KW-0777">Teichoic acid biosynthesis</keyword>
<dbReference type="Proteomes" id="UP000595691">
    <property type="component" value="Chromosome"/>
</dbReference>
<protein>
    <recommendedName>
        <fullName evidence="5">N-acetylglucosaminyldiphosphoundecaprenol N-acetyl-beta-D-mannosaminyltransferase</fullName>
        <ecNumber evidence="5">2.4.1.187</ecNumber>
    </recommendedName>
    <alternativeName>
        <fullName evidence="5">N-acetylmannosaminyltransferase</fullName>
    </alternativeName>
    <alternativeName>
        <fullName evidence="5">UDP-N-acetylmannosamine transferase</fullName>
    </alternativeName>
    <alternativeName>
        <fullName evidence="5">UDP-N-acetylmannosamine:N-acetylglucosaminyl pyrophosphorylundecaprenol N-acetylmannosaminyltransferase</fullName>
    </alternativeName>
</protein>
<dbReference type="PANTHER" id="PTHR34136:SF1">
    <property type="entry name" value="UDP-N-ACETYL-D-MANNOSAMINURONIC ACID TRANSFERASE"/>
    <property type="match status" value="1"/>
</dbReference>
<dbReference type="Pfam" id="PF03808">
    <property type="entry name" value="Glyco_tran_WecG"/>
    <property type="match status" value="1"/>
</dbReference>
<dbReference type="CDD" id="cd06533">
    <property type="entry name" value="Glyco_transf_WecG_TagA"/>
    <property type="match status" value="1"/>
</dbReference>
<dbReference type="InterPro" id="IPR034714">
    <property type="entry name" value="TagA_TarA"/>
</dbReference>
<keyword evidence="1 5" id="KW-0328">Glycosyltransferase</keyword>
<evidence type="ECO:0000256" key="1">
    <source>
        <dbReference type="ARBA" id="ARBA00022676"/>
    </source>
</evidence>
<keyword evidence="2 5" id="KW-0808">Transferase</keyword>
<evidence type="ECO:0000256" key="2">
    <source>
        <dbReference type="ARBA" id="ARBA00022679"/>
    </source>
</evidence>
<dbReference type="HAMAP" id="MF_02070">
    <property type="entry name" value="TagA_TarA"/>
    <property type="match status" value="1"/>
</dbReference>
<gene>
    <name evidence="6" type="ORF">I5776_04645</name>
</gene>
<name>A0ABX7E3V7_9BACI</name>
<organism evidence="6 7">
    <name type="scientific">Heyndrickxia vini</name>
    <dbReference type="NCBI Taxonomy" id="1476025"/>
    <lineage>
        <taxon>Bacteria</taxon>
        <taxon>Bacillati</taxon>
        <taxon>Bacillota</taxon>
        <taxon>Bacilli</taxon>
        <taxon>Bacillales</taxon>
        <taxon>Bacillaceae</taxon>
        <taxon>Heyndrickxia</taxon>
    </lineage>
</organism>
<accession>A0ABX7E3V7</accession>
<reference evidence="6 7" key="1">
    <citation type="submission" date="2020-11" db="EMBL/GenBank/DDBJ databases">
        <title>Taxonomic evaluation of the Bacillus sporothermodurans group of bacteria based on whole genome sequences.</title>
        <authorList>
            <person name="Fiedler G."/>
            <person name="Herbstmann A.-D."/>
            <person name="Doll E."/>
            <person name="Wenning M."/>
            <person name="Brinks E."/>
            <person name="Kabisch J."/>
            <person name="Breitenwieser F."/>
            <person name="Lappann M."/>
            <person name="Boehnlein C."/>
            <person name="Franz C."/>
        </authorList>
    </citation>
    <scope>NUCLEOTIDE SEQUENCE [LARGE SCALE GENOMIC DNA]</scope>
    <source>
        <strain evidence="6 7">JCM 19841</strain>
    </source>
</reference>
<keyword evidence="4 5" id="KW-0961">Cell wall biogenesis/degradation</keyword>
<evidence type="ECO:0000313" key="6">
    <source>
        <dbReference type="EMBL" id="QQZ10251.1"/>
    </source>
</evidence>
<sequence>MNHVEILGVPFIHSTRNEFVDILHQRIKQQKKTFVVTANPEIVMMANENKGFMEYLQAADFITPDGIGIVKAAGWLKKPLPERVPGFDTMKDLLSLANENQYRVYFLGAKQEVLDQFIHIVSNEYPKMEIAGFRNGFFDLDNPQIAEEICGLKPDLIFVALGAPRQEQWIYQNIGKFDKGIFMGVGGSFDGIAGVVPRAPEIWQKLNIEWLYRLIQQPTRWKRMLAIPRFVFKVLLQKTNKR</sequence>
<dbReference type="NCBIfam" id="TIGR00696">
    <property type="entry name" value="wecG_tagA_cpsF"/>
    <property type="match status" value="1"/>
</dbReference>
<evidence type="ECO:0000256" key="5">
    <source>
        <dbReference type="HAMAP-Rule" id="MF_02070"/>
    </source>
</evidence>
<dbReference type="InterPro" id="IPR004629">
    <property type="entry name" value="WecG_TagA_CpsF"/>
</dbReference>
<evidence type="ECO:0000256" key="4">
    <source>
        <dbReference type="ARBA" id="ARBA00023316"/>
    </source>
</evidence>
<comment type="pathway">
    <text evidence="5">Cell wall biogenesis; teichoic acid biosynthesis.</text>
</comment>
<dbReference type="RefSeq" id="WP_202779197.1">
    <property type="nucleotide sequence ID" value="NZ_CP065425.1"/>
</dbReference>
<comment type="function">
    <text evidence="5">Catalyzes the conversion of GlcNAc-PP-undecaprenol into ManNAc-GlcNAc-PP-undecaprenol, the first committed lipid intermediate in the de novo synthesis of teichoic acid.</text>
</comment>
<dbReference type="EMBL" id="CP065425">
    <property type="protein sequence ID" value="QQZ10251.1"/>
    <property type="molecule type" value="Genomic_DNA"/>
</dbReference>
<dbReference type="PANTHER" id="PTHR34136">
    <property type="match status" value="1"/>
</dbReference>